<reference evidence="2" key="1">
    <citation type="journal article" date="2019" name="Int. J. Syst. Evol. Microbiol.">
        <title>The Global Catalogue of Microorganisms (GCM) 10K type strain sequencing project: providing services to taxonomists for standard genome sequencing and annotation.</title>
        <authorList>
            <consortium name="The Broad Institute Genomics Platform"/>
            <consortium name="The Broad Institute Genome Sequencing Center for Infectious Disease"/>
            <person name="Wu L."/>
            <person name="Ma J."/>
        </authorList>
    </citation>
    <scope>NUCLEOTIDE SEQUENCE [LARGE SCALE GENOMIC DNA]</scope>
    <source>
        <strain evidence="2">CGMCC 4.1469</strain>
    </source>
</reference>
<protein>
    <recommendedName>
        <fullName evidence="3">Nucleotide-diphospho-sugar transferase domain-containing protein</fullName>
    </recommendedName>
</protein>
<evidence type="ECO:0000313" key="1">
    <source>
        <dbReference type="EMBL" id="MFC5455675.1"/>
    </source>
</evidence>
<gene>
    <name evidence="1" type="ORF">ACFQDI_12475</name>
</gene>
<evidence type="ECO:0008006" key="3">
    <source>
        <dbReference type="Google" id="ProtNLM"/>
    </source>
</evidence>
<dbReference type="Gene3D" id="3.90.550.10">
    <property type="entry name" value="Spore Coat Polysaccharide Biosynthesis Protein SpsA, Chain A"/>
    <property type="match status" value="1"/>
</dbReference>
<keyword evidence="2" id="KW-1185">Reference proteome</keyword>
<comment type="caution">
    <text evidence="1">The sequence shown here is derived from an EMBL/GenBank/DDBJ whole genome shotgun (WGS) entry which is preliminary data.</text>
</comment>
<organism evidence="1 2">
    <name type="scientific">Prosthecobacter fluviatilis</name>
    <dbReference type="NCBI Taxonomy" id="445931"/>
    <lineage>
        <taxon>Bacteria</taxon>
        <taxon>Pseudomonadati</taxon>
        <taxon>Verrucomicrobiota</taxon>
        <taxon>Verrucomicrobiia</taxon>
        <taxon>Verrucomicrobiales</taxon>
        <taxon>Verrucomicrobiaceae</taxon>
        <taxon>Prosthecobacter</taxon>
    </lineage>
</organism>
<dbReference type="Proteomes" id="UP001596052">
    <property type="component" value="Unassembled WGS sequence"/>
</dbReference>
<proteinExistence type="predicted"/>
<dbReference type="EMBL" id="JBHSMQ010000004">
    <property type="protein sequence ID" value="MFC5455675.1"/>
    <property type="molecule type" value="Genomic_DNA"/>
</dbReference>
<dbReference type="InterPro" id="IPR029044">
    <property type="entry name" value="Nucleotide-diphossugar_trans"/>
</dbReference>
<sequence length="293" mass="33904">MKLESIVTLASPEVRLRFIAMERSLRATGCNLPLRVIPYNEGRFDLPANAEWWEDIEMSEWLKSRGAHPAMRKCQCLTIANFQFVDADVIFLRNPAEILKPLDGFVTSCGHWRNTGHTVTRQSWPIFASMSTMWQKWVFNSGQWASDRILHTRESIYECCESKFKETCLTYNNCDQPGINLLVISSGVPVHNLTLPPWNMESTWAGDYLGSNFESYWGDVDRKPYLLHWAGCAMDKRRPIDGLMERFLNPDELKAWRSDVESCARSSVSGILRSIPWRLYRAIRCFKMSLFSE</sequence>
<dbReference type="RefSeq" id="WP_377166991.1">
    <property type="nucleotide sequence ID" value="NZ_JBHSMQ010000004.1"/>
</dbReference>
<dbReference type="SUPFAM" id="SSF53448">
    <property type="entry name" value="Nucleotide-diphospho-sugar transferases"/>
    <property type="match status" value="1"/>
</dbReference>
<accession>A0ABW0KQD5</accession>
<name>A0ABW0KQD5_9BACT</name>
<evidence type="ECO:0000313" key="2">
    <source>
        <dbReference type="Proteomes" id="UP001596052"/>
    </source>
</evidence>